<dbReference type="AlphaFoldDB" id="A0A409YFK3"/>
<name>A0A409YFK3_9AGAR</name>
<dbReference type="PANTHER" id="PTHR43667:SF2">
    <property type="entry name" value="FATTY ACID C-METHYL TRANSFERASE"/>
    <property type="match status" value="1"/>
</dbReference>
<organism evidence="1 2">
    <name type="scientific">Panaeolus cyanescens</name>
    <dbReference type="NCBI Taxonomy" id="181874"/>
    <lineage>
        <taxon>Eukaryota</taxon>
        <taxon>Fungi</taxon>
        <taxon>Dikarya</taxon>
        <taxon>Basidiomycota</taxon>
        <taxon>Agaricomycotina</taxon>
        <taxon>Agaricomycetes</taxon>
        <taxon>Agaricomycetidae</taxon>
        <taxon>Agaricales</taxon>
        <taxon>Agaricineae</taxon>
        <taxon>Galeropsidaceae</taxon>
        <taxon>Panaeolus</taxon>
    </lineage>
</organism>
<comment type="caution">
    <text evidence="1">The sequence shown here is derived from an EMBL/GenBank/DDBJ whole genome shotgun (WGS) entry which is preliminary data.</text>
</comment>
<dbReference type="InParanoid" id="A0A409YFK3"/>
<accession>A0A409YFK3</accession>
<dbReference type="InterPro" id="IPR029063">
    <property type="entry name" value="SAM-dependent_MTases_sf"/>
</dbReference>
<dbReference type="CDD" id="cd02440">
    <property type="entry name" value="AdoMet_MTases"/>
    <property type="match status" value="2"/>
</dbReference>
<sequence>MATKTSKYIETVNYHYAKRALSLSALESILNNGQELLSKSQWTPLRNFGIAQHFLSVSRGVLTIESEGETHEFGKPYDIQTDGYSWPLSAKLTVKEENFWVRMLLHADFGFADAFMLGEIEVDKLCDIFKIFVLNRKSVGELSTLLSPIIRAISYIANLRLANGVTGSKSNISAHYDLSNDFFAAFLSWDLTYSCSIFDEDAKGLAGDLIEPRPIAPPRRSYNDVRTIEMDDLERGQMAKLHLIAQRAHIKPGSRVLEIGCGWGSFAILAAGTYGATVDSITISDEQKVAVDKNIADANLSHAITVHVMDYRQLPEHFHNAFDAVVSIGVMEHVGIEFMKGWFDKISWAMKPEGSFKVFTMTTVPDTRWNQYSTEVDFLRKYIYPGGQLSSVKTLVNDITAAGLNIESIENIGPHYPRTLREWGYRFDRNFDSHIRPALLKQHPQLSEEDILIFQRKWQCVTIQSKMATKTNKYIETVNYHYAKRALSLSALERILNGGQELLSRTQWTPLRNFGMTILAAKLTVKEENFWVRMLLHADFGFADAFMLGEIEVDKLKDIFKIFVLNRKSVGELGTLLSPIVRAISYMLANGLTGSKSNISAHYDLSNDVFAAFLSWDLTYSCGIFDEEAKGAVGDLIEPRPIAPPRNSYNDVRTIEMDDLERSQMAKLHLIAQRAHVKPGSRVLEIGCGWGSFAILAAGTYGATVEAITISDEQKVAIDKNIADANLSHAVTVHVMDYRQMPEHFHNAFDAVVSIGVMEHVGIEYMKGWFDKMSWAMKPEGSFKVFTMSTVPDTRWNMYSTEVDFVRKYIYPGGQLSSVKTLVNDITAAGLNVESIENIGPHYARTLREWGYRFDRNFESHIRPALLKQYPHLGPEDILIFQRKWQYYFAYSEAGFALRSISDHVFTVTREANLGITSTCEEFMRCKFPKSK</sequence>
<dbReference type="OrthoDB" id="8300214at2759"/>
<dbReference type="EMBL" id="NHTK01001214">
    <property type="protein sequence ID" value="PPR01796.1"/>
    <property type="molecule type" value="Genomic_DNA"/>
</dbReference>
<dbReference type="InterPro" id="IPR050723">
    <property type="entry name" value="CFA/CMAS"/>
</dbReference>
<evidence type="ECO:0000313" key="1">
    <source>
        <dbReference type="EMBL" id="PPR01796.1"/>
    </source>
</evidence>
<dbReference type="Pfam" id="PF02353">
    <property type="entry name" value="CMAS"/>
    <property type="match status" value="2"/>
</dbReference>
<evidence type="ECO:0000313" key="2">
    <source>
        <dbReference type="Proteomes" id="UP000284842"/>
    </source>
</evidence>
<evidence type="ECO:0008006" key="3">
    <source>
        <dbReference type="Google" id="ProtNLM"/>
    </source>
</evidence>
<keyword evidence="2" id="KW-1185">Reference proteome</keyword>
<proteinExistence type="predicted"/>
<dbReference type="Proteomes" id="UP000284842">
    <property type="component" value="Unassembled WGS sequence"/>
</dbReference>
<gene>
    <name evidence="1" type="ORF">CVT24_001692</name>
</gene>
<dbReference type="SUPFAM" id="SSF53335">
    <property type="entry name" value="S-adenosyl-L-methionine-dependent methyltransferases"/>
    <property type="match status" value="2"/>
</dbReference>
<dbReference type="PANTHER" id="PTHR43667">
    <property type="entry name" value="CYCLOPROPANE-FATTY-ACYL-PHOSPHOLIPID SYNTHASE"/>
    <property type="match status" value="1"/>
</dbReference>
<dbReference type="Gene3D" id="3.40.50.150">
    <property type="entry name" value="Vaccinia Virus protein VP39"/>
    <property type="match status" value="2"/>
</dbReference>
<reference evidence="1 2" key="1">
    <citation type="journal article" date="2018" name="Evol. Lett.">
        <title>Horizontal gene cluster transfer increased hallucinogenic mushroom diversity.</title>
        <authorList>
            <person name="Reynolds H.T."/>
            <person name="Vijayakumar V."/>
            <person name="Gluck-Thaler E."/>
            <person name="Korotkin H.B."/>
            <person name="Matheny P.B."/>
            <person name="Slot J.C."/>
        </authorList>
    </citation>
    <scope>NUCLEOTIDE SEQUENCE [LARGE SCALE GENOMIC DNA]</scope>
    <source>
        <strain evidence="1 2">2629</strain>
    </source>
</reference>
<protein>
    <recommendedName>
        <fullName evidence="3">Polyketide synthase methyltransferase domain-containing protein</fullName>
    </recommendedName>
</protein>